<dbReference type="Proteomes" id="UP001355207">
    <property type="component" value="Chromosome 2"/>
</dbReference>
<feature type="compositionally biased region" description="Basic and acidic residues" evidence="1">
    <location>
        <begin position="112"/>
        <end position="121"/>
    </location>
</feature>
<dbReference type="EMBL" id="CP144099">
    <property type="protein sequence ID" value="WWC87030.1"/>
    <property type="molecule type" value="Genomic_DNA"/>
</dbReference>
<proteinExistence type="predicted"/>
<feature type="compositionally biased region" description="Basic residues" evidence="1">
    <location>
        <begin position="55"/>
        <end position="71"/>
    </location>
</feature>
<feature type="region of interest" description="Disordered" evidence="1">
    <location>
        <begin position="311"/>
        <end position="376"/>
    </location>
</feature>
<feature type="compositionally biased region" description="Polar residues" evidence="1">
    <location>
        <begin position="80"/>
        <end position="94"/>
    </location>
</feature>
<sequence length="464" mass="51485">MSLPNVKPLLVGNPLSSEPDDSEKPKKRGGRTPKSPPPLGRTTNLDRSKDPYGPGKRHKKGWKVISRSKSRNRNEEANPVVSQTSSSNGVQATVPSATSSTPTLPGNSPPADEGRQPRTNDEPYTFLPSWLHDNRYVIGKGSSYDHPIDITGDSDDDQSLQSLQAVEPQLHIIKHRKNIGRKDQATPFSSHTPVNQAVVRVPSTTRLHSPRGSVHPISKESREIQSAAQVLLSLKNAPSLSSKAYRAADDTNSHDVSYRQQYDSKVVLNRRKTIAIPKKYWNREITHANSTSNAPPVLVASPNTIIHPRHEQTDPIRSAEAPKDSVNPASRKQNGRKPTGWSPLTSLTSAVPVVASSSDGNGRHDLPQVPGPSNQLSESLKRLSFNRGEYYQYQDHTEDMDTEYEQQERGDTLNPTFDNSWAPSRNDVISYSTPFRRRVDIDDLLKESTKRLKIVSTENQHLKG</sequence>
<gene>
    <name evidence="2" type="ORF">L201_001914</name>
</gene>
<dbReference type="RefSeq" id="XP_066073793.1">
    <property type="nucleotide sequence ID" value="XM_066217696.1"/>
</dbReference>
<name>A0AAX4JR49_9TREE</name>
<organism evidence="2 3">
    <name type="scientific">Kwoniella dendrophila CBS 6074</name>
    <dbReference type="NCBI Taxonomy" id="1295534"/>
    <lineage>
        <taxon>Eukaryota</taxon>
        <taxon>Fungi</taxon>
        <taxon>Dikarya</taxon>
        <taxon>Basidiomycota</taxon>
        <taxon>Agaricomycotina</taxon>
        <taxon>Tremellomycetes</taxon>
        <taxon>Tremellales</taxon>
        <taxon>Cryptococcaceae</taxon>
        <taxon>Kwoniella</taxon>
    </lineage>
</organism>
<feature type="region of interest" description="Disordered" evidence="1">
    <location>
        <begin position="1"/>
        <end position="124"/>
    </location>
</feature>
<evidence type="ECO:0000313" key="3">
    <source>
        <dbReference type="Proteomes" id="UP001355207"/>
    </source>
</evidence>
<protein>
    <submittedName>
        <fullName evidence="2">Uncharacterized protein</fullName>
    </submittedName>
</protein>
<keyword evidence="3" id="KW-1185">Reference proteome</keyword>
<accession>A0AAX4JR49</accession>
<dbReference type="AlphaFoldDB" id="A0AAX4JR49"/>
<feature type="compositionally biased region" description="Low complexity" evidence="1">
    <location>
        <begin position="95"/>
        <end position="105"/>
    </location>
</feature>
<evidence type="ECO:0000313" key="2">
    <source>
        <dbReference type="EMBL" id="WWC87030.1"/>
    </source>
</evidence>
<feature type="compositionally biased region" description="Polar residues" evidence="1">
    <location>
        <begin position="342"/>
        <end position="360"/>
    </location>
</feature>
<dbReference type="GeneID" id="91092586"/>
<evidence type="ECO:0000256" key="1">
    <source>
        <dbReference type="SAM" id="MobiDB-lite"/>
    </source>
</evidence>
<reference evidence="2 3" key="1">
    <citation type="submission" date="2024-01" db="EMBL/GenBank/DDBJ databases">
        <title>Comparative genomics of Cryptococcus and Kwoniella reveals pathogenesis evolution and contrasting modes of karyotype evolution via chromosome fusion or intercentromeric recombination.</title>
        <authorList>
            <person name="Coelho M.A."/>
            <person name="David-Palma M."/>
            <person name="Shea T."/>
            <person name="Bowers K."/>
            <person name="McGinley-Smith S."/>
            <person name="Mohammad A.W."/>
            <person name="Gnirke A."/>
            <person name="Yurkov A.M."/>
            <person name="Nowrousian M."/>
            <person name="Sun S."/>
            <person name="Cuomo C.A."/>
            <person name="Heitman J."/>
        </authorList>
    </citation>
    <scope>NUCLEOTIDE SEQUENCE [LARGE SCALE GENOMIC DNA]</scope>
    <source>
        <strain evidence="2 3">CBS 6074</strain>
    </source>
</reference>